<feature type="compositionally biased region" description="Basic and acidic residues" evidence="3">
    <location>
        <begin position="22"/>
        <end position="39"/>
    </location>
</feature>
<dbReference type="Pfam" id="PF25917">
    <property type="entry name" value="BSH_RND"/>
    <property type="match status" value="1"/>
</dbReference>
<dbReference type="Gene3D" id="2.40.30.170">
    <property type="match status" value="1"/>
</dbReference>
<dbReference type="EMBL" id="JACIDU010000012">
    <property type="protein sequence ID" value="MBB4104442.1"/>
    <property type="molecule type" value="Genomic_DNA"/>
</dbReference>
<dbReference type="GO" id="GO:1990281">
    <property type="term" value="C:efflux pump complex"/>
    <property type="evidence" value="ECO:0007669"/>
    <property type="project" value="TreeGrafter"/>
</dbReference>
<dbReference type="PANTHER" id="PTHR30469:SF33">
    <property type="entry name" value="SLR1207 PROTEIN"/>
    <property type="match status" value="1"/>
</dbReference>
<evidence type="ECO:0000259" key="5">
    <source>
        <dbReference type="Pfam" id="PF25917"/>
    </source>
</evidence>
<dbReference type="SUPFAM" id="SSF111369">
    <property type="entry name" value="HlyD-like secretion proteins"/>
    <property type="match status" value="1"/>
</dbReference>
<dbReference type="Proteomes" id="UP000584824">
    <property type="component" value="Unassembled WGS sequence"/>
</dbReference>
<accession>A0A7W6K3H3</accession>
<reference evidence="6 7" key="1">
    <citation type="submission" date="2020-08" db="EMBL/GenBank/DDBJ databases">
        <title>Genomic Encyclopedia of Type Strains, Phase IV (KMG-IV): sequencing the most valuable type-strain genomes for metagenomic binning, comparative biology and taxonomic classification.</title>
        <authorList>
            <person name="Goeker M."/>
        </authorList>
    </citation>
    <scope>NUCLEOTIDE SEQUENCE [LARGE SCALE GENOMIC DNA]</scope>
    <source>
        <strain evidence="6 7">DSM 26385</strain>
    </source>
</reference>
<dbReference type="GO" id="GO:0015562">
    <property type="term" value="F:efflux transmembrane transporter activity"/>
    <property type="evidence" value="ECO:0007669"/>
    <property type="project" value="TreeGrafter"/>
</dbReference>
<keyword evidence="4" id="KW-0472">Membrane</keyword>
<dbReference type="PANTHER" id="PTHR30469">
    <property type="entry name" value="MULTIDRUG RESISTANCE PROTEIN MDTA"/>
    <property type="match status" value="1"/>
</dbReference>
<feature type="domain" description="Multidrug resistance protein MdtA-like barrel-sandwich hybrid" evidence="5">
    <location>
        <begin position="104"/>
        <end position="263"/>
    </location>
</feature>
<dbReference type="NCBIfam" id="TIGR01730">
    <property type="entry name" value="RND_mfp"/>
    <property type="match status" value="1"/>
</dbReference>
<evidence type="ECO:0000256" key="2">
    <source>
        <dbReference type="SAM" id="Coils"/>
    </source>
</evidence>
<evidence type="ECO:0000313" key="7">
    <source>
        <dbReference type="Proteomes" id="UP000584824"/>
    </source>
</evidence>
<evidence type="ECO:0000313" key="6">
    <source>
        <dbReference type="EMBL" id="MBB4104442.1"/>
    </source>
</evidence>
<gene>
    <name evidence="6" type="ORF">GGQ66_003019</name>
</gene>
<feature type="region of interest" description="Disordered" evidence="3">
    <location>
        <begin position="1"/>
        <end position="45"/>
    </location>
</feature>
<evidence type="ECO:0000256" key="3">
    <source>
        <dbReference type="SAM" id="MobiDB-lite"/>
    </source>
</evidence>
<feature type="compositionally biased region" description="Basic and acidic residues" evidence="3">
    <location>
        <begin position="1"/>
        <end position="12"/>
    </location>
</feature>
<name>A0A7W6K3H3_9HYPH</name>
<comment type="similarity">
    <text evidence="1">Belongs to the membrane fusion protein (MFP) (TC 8.A.1) family.</text>
</comment>
<keyword evidence="4" id="KW-0812">Transmembrane</keyword>
<sequence length="429" mass="45448">MSVLPLHDRPDAITEAQAAPRIDARADTQPVEEKPERVFKRPPSRPKRLDRTLLVGAVLAVAACVSVLALRYAVPHTVDLLTVTSSRFQPELSGPGVLDATVRANVGSSLQGIVTALPFDRNDVVTTGDVIAEIGAHDLSAGRDAALASREAARKAVEATAADVTRMQATLENARRTLARQSELLRSGVGTQSAYEGAQTTVRQAEADLAKAGSALLQAEAQDAAAAANVVASQALLDKSVIRAPIDGVVVSRTLNPGDVASPSSVIMTIVDPASIVLSARFDESVIARLEPGQMATIRFGGNGEALYRGTVRRIAREVDQETREFTVDIAPVRLPPNWALGQRGTAVIDLGEVPGVLAVPVASIARRDGHAGVWVESEGRAVWRFVDLGRIGGTNVEVLRGLATGDTILLSPEDAFTWMRIASRERTP</sequence>
<protein>
    <submittedName>
        <fullName evidence="6">HlyD family secretion protein</fullName>
    </submittedName>
</protein>
<proteinExistence type="inferred from homology"/>
<organism evidence="6 7">
    <name type="scientific">Allorhizobium borbori</name>
    <dbReference type="NCBI Taxonomy" id="485907"/>
    <lineage>
        <taxon>Bacteria</taxon>
        <taxon>Pseudomonadati</taxon>
        <taxon>Pseudomonadota</taxon>
        <taxon>Alphaproteobacteria</taxon>
        <taxon>Hyphomicrobiales</taxon>
        <taxon>Rhizobiaceae</taxon>
        <taxon>Rhizobium/Agrobacterium group</taxon>
        <taxon>Allorhizobium</taxon>
    </lineage>
</organism>
<keyword evidence="7" id="KW-1185">Reference proteome</keyword>
<dbReference type="Gene3D" id="2.40.50.100">
    <property type="match status" value="1"/>
</dbReference>
<keyword evidence="4" id="KW-1133">Transmembrane helix</keyword>
<keyword evidence="2" id="KW-0175">Coiled coil</keyword>
<evidence type="ECO:0000256" key="4">
    <source>
        <dbReference type="SAM" id="Phobius"/>
    </source>
</evidence>
<dbReference type="RefSeq" id="WP_183793529.1">
    <property type="nucleotide sequence ID" value="NZ_JACIDU010000012.1"/>
</dbReference>
<dbReference type="AlphaFoldDB" id="A0A7W6K3H3"/>
<feature type="coiled-coil region" evidence="2">
    <location>
        <begin position="164"/>
        <end position="222"/>
    </location>
</feature>
<feature type="transmembrane region" description="Helical" evidence="4">
    <location>
        <begin position="53"/>
        <end position="74"/>
    </location>
</feature>
<dbReference type="Gene3D" id="1.10.287.470">
    <property type="entry name" value="Helix hairpin bin"/>
    <property type="match status" value="1"/>
</dbReference>
<dbReference type="Gene3D" id="2.40.420.20">
    <property type="match status" value="1"/>
</dbReference>
<dbReference type="InterPro" id="IPR006143">
    <property type="entry name" value="RND_pump_MFP"/>
</dbReference>
<dbReference type="InterPro" id="IPR058625">
    <property type="entry name" value="MdtA-like_BSH"/>
</dbReference>
<comment type="caution">
    <text evidence="6">The sequence shown here is derived from an EMBL/GenBank/DDBJ whole genome shotgun (WGS) entry which is preliminary data.</text>
</comment>
<evidence type="ECO:0000256" key="1">
    <source>
        <dbReference type="ARBA" id="ARBA00009477"/>
    </source>
</evidence>